<keyword evidence="3" id="KW-1185">Reference proteome</keyword>
<comment type="caution">
    <text evidence="2">The sequence shown here is derived from an EMBL/GenBank/DDBJ whole genome shotgun (WGS) entry which is preliminary data.</text>
</comment>
<evidence type="ECO:0000313" key="2">
    <source>
        <dbReference type="EMBL" id="RTQ48802.1"/>
    </source>
</evidence>
<sequence length="210" mass="23024">MFLTQFLDELLSHGAVAVARRPDTFEPVDLEAATVLLTDYHADDALHLPHQAPAFEPAAALWAAEYLYFTVQLTLVRELDAAVVAERLPDYPGELTPAALYSADLLLRYLPNLLSLARGLAPDDVLVARLQRLAGRWPLSFVGHPGPAEEAAEAQVLAHPALRQEYVDRIIQAQDQARAARPALRPLVHAALGSHAARLWPDFHAFVLPA</sequence>
<dbReference type="AlphaFoldDB" id="A0A3S0K4B4"/>
<protein>
    <recommendedName>
        <fullName evidence="1">MoxR-vWA-beta-propeller ternary system domain-containing protein</fullName>
    </recommendedName>
</protein>
<accession>A0A3S0K4B4</accession>
<dbReference type="Pfam" id="PF19920">
    <property type="entry name" value="bpX4"/>
    <property type="match status" value="1"/>
</dbReference>
<reference evidence="2 3" key="1">
    <citation type="submission" date="2018-12" db="EMBL/GenBank/DDBJ databases">
        <title>Hymenobacter gummosus sp. nov., isolated from a spring.</title>
        <authorList>
            <person name="Nie L."/>
        </authorList>
    </citation>
    <scope>NUCLEOTIDE SEQUENCE [LARGE SCALE GENOMIC DNA]</scope>
    <source>
        <strain evidence="2 3">KCTC 52166</strain>
    </source>
</reference>
<name>A0A3S0K4B4_9BACT</name>
<dbReference type="OrthoDB" id="886582at2"/>
<dbReference type="EMBL" id="RXOF01000008">
    <property type="protein sequence ID" value="RTQ48802.1"/>
    <property type="molecule type" value="Genomic_DNA"/>
</dbReference>
<feature type="domain" description="MoxR-vWA-beta-propeller ternary system" evidence="1">
    <location>
        <begin position="3"/>
        <end position="203"/>
    </location>
</feature>
<dbReference type="Proteomes" id="UP000282184">
    <property type="component" value="Unassembled WGS sequence"/>
</dbReference>
<dbReference type="RefSeq" id="WP_126693879.1">
    <property type="nucleotide sequence ID" value="NZ_RXOF01000008.1"/>
</dbReference>
<organism evidence="2 3">
    <name type="scientific">Hymenobacter gummosus</name>
    <dbReference type="NCBI Taxonomy" id="1776032"/>
    <lineage>
        <taxon>Bacteria</taxon>
        <taxon>Pseudomonadati</taxon>
        <taxon>Bacteroidota</taxon>
        <taxon>Cytophagia</taxon>
        <taxon>Cytophagales</taxon>
        <taxon>Hymenobacteraceae</taxon>
        <taxon>Hymenobacter</taxon>
    </lineage>
</organism>
<proteinExistence type="predicted"/>
<gene>
    <name evidence="2" type="ORF">EJV47_14445</name>
</gene>
<evidence type="ECO:0000313" key="3">
    <source>
        <dbReference type="Proteomes" id="UP000282184"/>
    </source>
</evidence>
<dbReference type="InterPro" id="IPR045549">
    <property type="entry name" value="bpX4"/>
</dbReference>
<evidence type="ECO:0000259" key="1">
    <source>
        <dbReference type="Pfam" id="PF19920"/>
    </source>
</evidence>